<gene>
    <name evidence="2" type="ORF">CEE60_11250</name>
</gene>
<dbReference type="AlphaFoldDB" id="A0A246HMY2"/>
<proteinExistence type="predicted"/>
<dbReference type="Proteomes" id="UP000198157">
    <property type="component" value="Unassembled WGS sequence"/>
</dbReference>
<reference evidence="2 3" key="1">
    <citation type="submission" date="2017-06" db="EMBL/GenBank/DDBJ databases">
        <authorList>
            <person name="Kim H.J."/>
            <person name="Triplett B.A."/>
        </authorList>
    </citation>
    <scope>NUCLEOTIDE SEQUENCE [LARGE SCALE GENOMIC DNA]</scope>
    <source>
        <strain evidence="2 3">13146</strain>
    </source>
</reference>
<dbReference type="EMBL" id="NIVS01000022">
    <property type="protein sequence ID" value="OWQ52989.1"/>
    <property type="molecule type" value="Genomic_DNA"/>
</dbReference>
<dbReference type="OrthoDB" id="6049183at2"/>
<name>A0A246HMY2_STEMA</name>
<sequence>MITYLLPLAIALSAPLAVHAAAPTPLTPEQTVDLYARVLLEDDAAAAHTLNDALRPAFNGQDPVEFSKGAFAAGLAAPLQSMLALAGSDAASIEAVPSVVAQNLGGTHCRATHSTVRDNAYVDGAKVANVAFTCSVTALDSLRPLFDASAEENTPASLKRFLETYLVALRTGPRRELTGSIDLYPAKDNGYWYSGNPDALLRPVMAALLPFEAWQQETTAQGAPAITGVAACDALLQQHRRCVVRTAPEQVPGVDAMAAALSAKAAVATPEAMAQECRALRPVAEAMWDTSCR</sequence>
<evidence type="ECO:0000313" key="2">
    <source>
        <dbReference type="EMBL" id="OWQ52989.1"/>
    </source>
</evidence>
<evidence type="ECO:0000256" key="1">
    <source>
        <dbReference type="SAM" id="SignalP"/>
    </source>
</evidence>
<protein>
    <submittedName>
        <fullName evidence="2">Uncharacterized protein</fullName>
    </submittedName>
</protein>
<feature type="signal peptide" evidence="1">
    <location>
        <begin position="1"/>
        <end position="20"/>
    </location>
</feature>
<organism evidence="2 3">
    <name type="scientific">Stenotrophomonas maltophilia</name>
    <name type="common">Pseudomonas maltophilia</name>
    <name type="synonym">Xanthomonas maltophilia</name>
    <dbReference type="NCBI Taxonomy" id="40324"/>
    <lineage>
        <taxon>Bacteria</taxon>
        <taxon>Pseudomonadati</taxon>
        <taxon>Pseudomonadota</taxon>
        <taxon>Gammaproteobacteria</taxon>
        <taxon>Lysobacterales</taxon>
        <taxon>Lysobacteraceae</taxon>
        <taxon>Stenotrophomonas</taxon>
        <taxon>Stenotrophomonas maltophilia group</taxon>
    </lineage>
</organism>
<evidence type="ECO:0000313" key="3">
    <source>
        <dbReference type="Proteomes" id="UP000198157"/>
    </source>
</evidence>
<keyword evidence="1" id="KW-0732">Signal</keyword>
<accession>A0A246HMY2</accession>
<comment type="caution">
    <text evidence="2">The sequence shown here is derived from an EMBL/GenBank/DDBJ whole genome shotgun (WGS) entry which is preliminary data.</text>
</comment>
<feature type="chain" id="PRO_5012625417" evidence="1">
    <location>
        <begin position="21"/>
        <end position="293"/>
    </location>
</feature>